<dbReference type="HOGENOM" id="CLU_1057952_0_0_1"/>
<gene>
    <name evidence="1" type="ORF">LEMA_P068310.1</name>
</gene>
<dbReference type="VEuPathDB" id="FungiDB:LEMA_P068310.1"/>
<dbReference type="Proteomes" id="UP000002668">
    <property type="component" value="Genome"/>
</dbReference>
<dbReference type="AlphaFoldDB" id="E4ZJN8"/>
<proteinExistence type="predicted"/>
<dbReference type="EMBL" id="FP929072">
    <property type="protein sequence ID" value="CBX91323.1"/>
    <property type="molecule type" value="Genomic_DNA"/>
</dbReference>
<evidence type="ECO:0000313" key="2">
    <source>
        <dbReference type="Proteomes" id="UP000002668"/>
    </source>
</evidence>
<sequence>MPKGTVRVRSGCMELWTLPLSEKGGLEDYCQPIYGAQGENDASMTLVLQSLAHQDKYSATPTLQHCGGPGKWITQGATRLAHLIASATECPNGGCGGLQCLEIVYVCPYNREIVAEDVWRVDMADVAFASSFLLANDHDTANMGLSSPQYSMKKRQEMQLQVWQTLPLQGIETPRKMMATRSFGGEACLVDTFTSSSTRCIDDLNATVLAILGQRPTAGASHFGVQTPPAAVEGQREGRGSWQGSICGAVRSSEGRVSVQHLA</sequence>
<protein>
    <submittedName>
        <fullName evidence="1">Predicted protein</fullName>
    </submittedName>
</protein>
<keyword evidence="2" id="KW-1185">Reference proteome</keyword>
<name>E4ZJN8_LEPMJ</name>
<reference evidence="2" key="1">
    <citation type="journal article" date="2011" name="Nat. Commun.">
        <title>Effector diversification within compartments of the Leptosphaeria maculans genome affected by Repeat-Induced Point mutations.</title>
        <authorList>
            <person name="Rouxel T."/>
            <person name="Grandaubert J."/>
            <person name="Hane J.K."/>
            <person name="Hoede C."/>
            <person name="van de Wouw A.P."/>
            <person name="Couloux A."/>
            <person name="Dominguez V."/>
            <person name="Anthouard V."/>
            <person name="Bally P."/>
            <person name="Bourras S."/>
            <person name="Cozijnsen A.J."/>
            <person name="Ciuffetti L.M."/>
            <person name="Degrave A."/>
            <person name="Dilmaghani A."/>
            <person name="Duret L."/>
            <person name="Fudal I."/>
            <person name="Goodwin S.B."/>
            <person name="Gout L."/>
            <person name="Glaser N."/>
            <person name="Linglin J."/>
            <person name="Kema G.H.J."/>
            <person name="Lapalu N."/>
            <person name="Lawrence C.B."/>
            <person name="May K."/>
            <person name="Meyer M."/>
            <person name="Ollivier B."/>
            <person name="Poulain J."/>
            <person name="Schoch C.L."/>
            <person name="Simon A."/>
            <person name="Spatafora J.W."/>
            <person name="Stachowiak A."/>
            <person name="Turgeon B.G."/>
            <person name="Tyler B.M."/>
            <person name="Vincent D."/>
            <person name="Weissenbach J."/>
            <person name="Amselem J."/>
            <person name="Quesneville H."/>
            <person name="Oliver R.P."/>
            <person name="Wincker P."/>
            <person name="Balesdent M.-H."/>
            <person name="Howlett B.J."/>
        </authorList>
    </citation>
    <scope>NUCLEOTIDE SEQUENCE [LARGE SCALE GENOMIC DNA]</scope>
    <source>
        <strain evidence="2">JN3 / isolate v23.1.3 / race Av1-4-5-6-7-8</strain>
    </source>
</reference>
<dbReference type="InParanoid" id="E4ZJN8"/>
<accession>E4ZJN8</accession>
<evidence type="ECO:0000313" key="1">
    <source>
        <dbReference type="EMBL" id="CBX91323.1"/>
    </source>
</evidence>
<organism evidence="2">
    <name type="scientific">Leptosphaeria maculans (strain JN3 / isolate v23.1.3 / race Av1-4-5-6-7-8)</name>
    <name type="common">Blackleg fungus</name>
    <name type="synonym">Phoma lingam</name>
    <dbReference type="NCBI Taxonomy" id="985895"/>
    <lineage>
        <taxon>Eukaryota</taxon>
        <taxon>Fungi</taxon>
        <taxon>Dikarya</taxon>
        <taxon>Ascomycota</taxon>
        <taxon>Pezizomycotina</taxon>
        <taxon>Dothideomycetes</taxon>
        <taxon>Pleosporomycetidae</taxon>
        <taxon>Pleosporales</taxon>
        <taxon>Pleosporineae</taxon>
        <taxon>Leptosphaeriaceae</taxon>
        <taxon>Plenodomus</taxon>
        <taxon>Plenodomus lingam/Leptosphaeria maculans species complex</taxon>
    </lineage>
</organism>